<dbReference type="Gene3D" id="3.90.550.10">
    <property type="entry name" value="Spore Coat Polysaccharide Biosynthesis Protein SpsA, Chain A"/>
    <property type="match status" value="1"/>
</dbReference>
<dbReference type="InterPro" id="IPR029044">
    <property type="entry name" value="Nucleotide-diphossugar_trans"/>
</dbReference>
<name>A0A6N7UZ63_9FIRM</name>
<reference evidence="2 3" key="1">
    <citation type="submission" date="2019-08" db="EMBL/GenBank/DDBJ databases">
        <title>In-depth cultivation of the pig gut microbiome towards novel bacterial diversity and tailored functional studies.</title>
        <authorList>
            <person name="Wylensek D."/>
            <person name="Hitch T.C.A."/>
            <person name="Clavel T."/>
        </authorList>
    </citation>
    <scope>NUCLEOTIDE SEQUENCE [LARGE SCALE GENOMIC DNA]</scope>
    <source>
        <strain evidence="2 3">LKV-472-APC-3</strain>
    </source>
</reference>
<keyword evidence="2" id="KW-0808">Transferase</keyword>
<accession>A0A6N7UZ63</accession>
<dbReference type="Pfam" id="PF00535">
    <property type="entry name" value="Glycos_transf_2"/>
    <property type="match status" value="1"/>
</dbReference>
<dbReference type="EMBL" id="VUMR01000001">
    <property type="protein sequence ID" value="MSS55353.1"/>
    <property type="molecule type" value="Genomic_DNA"/>
</dbReference>
<evidence type="ECO:0000259" key="1">
    <source>
        <dbReference type="Pfam" id="PF00535"/>
    </source>
</evidence>
<dbReference type="Proteomes" id="UP000434241">
    <property type="component" value="Unassembled WGS sequence"/>
</dbReference>
<evidence type="ECO:0000313" key="3">
    <source>
        <dbReference type="Proteomes" id="UP000434241"/>
    </source>
</evidence>
<dbReference type="GO" id="GO:0016758">
    <property type="term" value="F:hexosyltransferase activity"/>
    <property type="evidence" value="ECO:0007669"/>
    <property type="project" value="UniProtKB-ARBA"/>
</dbReference>
<organism evidence="2 3">
    <name type="scientific">Holdemanella porci</name>
    <dbReference type="NCBI Taxonomy" id="2652276"/>
    <lineage>
        <taxon>Bacteria</taxon>
        <taxon>Bacillati</taxon>
        <taxon>Bacillota</taxon>
        <taxon>Erysipelotrichia</taxon>
        <taxon>Erysipelotrichales</taxon>
        <taxon>Erysipelotrichaceae</taxon>
        <taxon>Holdemanella</taxon>
    </lineage>
</organism>
<proteinExistence type="predicted"/>
<protein>
    <submittedName>
        <fullName evidence="2">Glycosyltransferase</fullName>
    </submittedName>
</protein>
<sequence>MISVIMSTYKEDEKLLRESIESILNQTYKDFEYIIILDYPDNDVHKRVIEEYAIKDDRIHFYINEKNMGLTDSLNRGLSLCHGEYIARMDADDISLPDRLERQMEYLEKNHYDLIGGITEMINENGSLLYSIKSVPTDPKKINKALRYSQCIAHPTWLGKKEVFEKNAGYRHMPLCEDYDFTLRAVLNGFVISNLNEAVLKYRMTSNSISRSNLFEQYLYMSYITNEYKNKRVASVDKAYAYVQQHLNEKDSNKYLKANVIFNRMLQEMSDKQILSFIKDGFCLLFSSKYYLNKIYRFMMLSLNS</sequence>
<dbReference type="AlphaFoldDB" id="A0A6N7UZ63"/>
<evidence type="ECO:0000313" key="2">
    <source>
        <dbReference type="EMBL" id="MSS55353.1"/>
    </source>
</evidence>
<dbReference type="PANTHER" id="PTHR22916">
    <property type="entry name" value="GLYCOSYLTRANSFERASE"/>
    <property type="match status" value="1"/>
</dbReference>
<dbReference type="GeneID" id="93157705"/>
<dbReference type="SUPFAM" id="SSF53448">
    <property type="entry name" value="Nucleotide-diphospho-sugar transferases"/>
    <property type="match status" value="1"/>
</dbReference>
<keyword evidence="3" id="KW-1185">Reference proteome</keyword>
<dbReference type="RefSeq" id="WP_154555106.1">
    <property type="nucleotide sequence ID" value="NZ_VUMR01000001.1"/>
</dbReference>
<feature type="domain" description="Glycosyltransferase 2-like" evidence="1">
    <location>
        <begin position="3"/>
        <end position="166"/>
    </location>
</feature>
<dbReference type="PANTHER" id="PTHR22916:SF3">
    <property type="entry name" value="UDP-GLCNAC:BETAGAL BETA-1,3-N-ACETYLGLUCOSAMINYLTRANSFERASE-LIKE PROTEIN 1"/>
    <property type="match status" value="1"/>
</dbReference>
<comment type="caution">
    <text evidence="2">The sequence shown here is derived from an EMBL/GenBank/DDBJ whole genome shotgun (WGS) entry which is preliminary data.</text>
</comment>
<dbReference type="InterPro" id="IPR001173">
    <property type="entry name" value="Glyco_trans_2-like"/>
</dbReference>
<gene>
    <name evidence="2" type="ORF">FYJ55_00120</name>
</gene>